<evidence type="ECO:0000313" key="1">
    <source>
        <dbReference type="EMBL" id="PNJ52967.1"/>
    </source>
</evidence>
<gene>
    <name evidence="1" type="ORF">CR201_G0021962</name>
</gene>
<reference evidence="1" key="1">
    <citation type="submission" date="2017-12" db="EMBL/GenBank/DDBJ databases">
        <title>High-resolution comparative analysis of great ape genomes.</title>
        <authorList>
            <person name="Pollen A."/>
            <person name="Hastie A."/>
            <person name="Hormozdiari F."/>
            <person name="Dougherty M."/>
            <person name="Liu R."/>
            <person name="Chaisson M."/>
            <person name="Hoppe E."/>
            <person name="Hill C."/>
            <person name="Pang A."/>
            <person name="Hillier L."/>
            <person name="Baker C."/>
            <person name="Armstrong J."/>
            <person name="Shendure J."/>
            <person name="Paten B."/>
            <person name="Wilson R."/>
            <person name="Chao H."/>
            <person name="Schneider V."/>
            <person name="Ventura M."/>
            <person name="Kronenberg Z."/>
            <person name="Murali S."/>
            <person name="Gordon D."/>
            <person name="Cantsilieris S."/>
            <person name="Munson K."/>
            <person name="Nelson B."/>
            <person name="Raja A."/>
            <person name="Underwood J."/>
            <person name="Diekhans M."/>
            <person name="Fiddes I."/>
            <person name="Haussler D."/>
            <person name="Eichler E."/>
        </authorList>
    </citation>
    <scope>NUCLEOTIDE SEQUENCE [LARGE SCALE GENOMIC DNA]</scope>
    <source>
        <strain evidence="1">Susie</strain>
    </source>
</reference>
<dbReference type="AlphaFoldDB" id="A0A2J8V600"/>
<name>A0A2J8V600_PONAB</name>
<accession>A0A2J8V600</accession>
<proteinExistence type="predicted"/>
<organism evidence="1">
    <name type="scientific">Pongo abelii</name>
    <name type="common">Sumatran orangutan</name>
    <name type="synonym">Pongo pygmaeus abelii</name>
    <dbReference type="NCBI Taxonomy" id="9601"/>
    <lineage>
        <taxon>Eukaryota</taxon>
        <taxon>Metazoa</taxon>
        <taxon>Chordata</taxon>
        <taxon>Craniata</taxon>
        <taxon>Vertebrata</taxon>
        <taxon>Euteleostomi</taxon>
        <taxon>Mammalia</taxon>
        <taxon>Eutheria</taxon>
        <taxon>Euarchontoglires</taxon>
        <taxon>Primates</taxon>
        <taxon>Haplorrhini</taxon>
        <taxon>Catarrhini</taxon>
        <taxon>Hominidae</taxon>
        <taxon>Pongo</taxon>
    </lineage>
</organism>
<comment type="caution">
    <text evidence="1">The sequence shown here is derived from an EMBL/GenBank/DDBJ whole genome shotgun (WGS) entry which is preliminary data.</text>
</comment>
<dbReference type="EMBL" id="NDHI03003431">
    <property type="protein sequence ID" value="PNJ52967.1"/>
    <property type="molecule type" value="Genomic_DNA"/>
</dbReference>
<protein>
    <submittedName>
        <fullName evidence="1">ESRRG isoform 9</fullName>
    </submittedName>
</protein>
<sequence length="47" mass="5313">MWRECDWGLGAVKSDLACVPSAKRREPMAREETCLLMNANRRSSICA</sequence>